<proteinExistence type="predicted"/>
<protein>
    <recommendedName>
        <fullName evidence="3">HTH cro/C1-type domain-containing protein</fullName>
    </recommendedName>
</protein>
<dbReference type="RefSeq" id="WP_015533714.1">
    <property type="nucleotide sequence ID" value="NZ_BLYL01000004.1"/>
</dbReference>
<organism evidence="4 5">
    <name type="scientific">Coprococcus eutactus</name>
    <dbReference type="NCBI Taxonomy" id="33043"/>
    <lineage>
        <taxon>Bacteria</taxon>
        <taxon>Bacillati</taxon>
        <taxon>Bacillota</taxon>
        <taxon>Clostridia</taxon>
        <taxon>Lachnospirales</taxon>
        <taxon>Lachnospiraceae</taxon>
        <taxon>Coprococcus</taxon>
    </lineage>
</organism>
<dbReference type="EMBL" id="BLYL01000004">
    <property type="protein sequence ID" value="GFO94035.1"/>
    <property type="molecule type" value="Genomic_DNA"/>
</dbReference>
<dbReference type="Proteomes" id="UP000660047">
    <property type="component" value="Unassembled WGS sequence"/>
</dbReference>
<evidence type="ECO:0000256" key="2">
    <source>
        <dbReference type="SAM" id="Phobius"/>
    </source>
</evidence>
<reference evidence="4" key="1">
    <citation type="submission" date="2020-06" db="EMBL/GenBank/DDBJ databases">
        <title>Characterization of fructooligosaccharide metabolism and fructooligosaccharide-degrading enzymes in human commensal butyrate producers.</title>
        <authorList>
            <person name="Tanno H."/>
            <person name="Fujii T."/>
            <person name="Hirano K."/>
            <person name="Maeno S."/>
            <person name="Tonozuka T."/>
            <person name="Sakamoto M."/>
            <person name="Ohkuma M."/>
            <person name="Tochio T."/>
            <person name="Endo A."/>
        </authorList>
    </citation>
    <scope>NUCLEOTIDE SEQUENCE</scope>
    <source>
        <strain evidence="4">JCM 31265</strain>
    </source>
</reference>
<dbReference type="SUPFAM" id="SSF47413">
    <property type="entry name" value="lambda repressor-like DNA-binding domains"/>
    <property type="match status" value="1"/>
</dbReference>
<dbReference type="CDD" id="cd00093">
    <property type="entry name" value="HTH_XRE"/>
    <property type="match status" value="1"/>
</dbReference>
<dbReference type="PANTHER" id="PTHR46558:SF13">
    <property type="entry name" value="HTH-TYPE TRANSCRIPTIONAL REGULATOR IMMR"/>
    <property type="match status" value="1"/>
</dbReference>
<dbReference type="Gene3D" id="1.10.260.40">
    <property type="entry name" value="lambda repressor-like DNA-binding domains"/>
    <property type="match status" value="1"/>
</dbReference>
<comment type="caution">
    <text evidence="4">The sequence shown here is derived from an EMBL/GenBank/DDBJ whole genome shotgun (WGS) entry which is preliminary data.</text>
</comment>
<gene>
    <name evidence="4" type="ORF">COEU31_10810</name>
</gene>
<accession>A0AAI9K1V4</accession>
<dbReference type="GO" id="GO:0003677">
    <property type="term" value="F:DNA binding"/>
    <property type="evidence" value="ECO:0007669"/>
    <property type="project" value="UniProtKB-KW"/>
</dbReference>
<evidence type="ECO:0000313" key="5">
    <source>
        <dbReference type="Proteomes" id="UP000660047"/>
    </source>
</evidence>
<dbReference type="PANTHER" id="PTHR46558">
    <property type="entry name" value="TRACRIPTIONAL REGULATORY PROTEIN-RELATED-RELATED"/>
    <property type="match status" value="1"/>
</dbReference>
<dbReference type="InterPro" id="IPR001387">
    <property type="entry name" value="Cro/C1-type_HTH"/>
</dbReference>
<evidence type="ECO:0000256" key="1">
    <source>
        <dbReference type="ARBA" id="ARBA00023125"/>
    </source>
</evidence>
<keyword evidence="2" id="KW-0472">Membrane</keyword>
<evidence type="ECO:0000259" key="3">
    <source>
        <dbReference type="PROSITE" id="PS50943"/>
    </source>
</evidence>
<name>A0AAI9K1V4_9FIRM</name>
<feature type="transmembrane region" description="Helical" evidence="2">
    <location>
        <begin position="100"/>
        <end position="119"/>
    </location>
</feature>
<keyword evidence="2" id="KW-0812">Transmembrane</keyword>
<dbReference type="SMART" id="SM00530">
    <property type="entry name" value="HTH_XRE"/>
    <property type="match status" value="1"/>
</dbReference>
<sequence length="298" mass="33875">MDIAKIGRYIAEKRKRARLTQRQLADKLGKSDKSVSKWERGICLPDVSVYMELCEILEISVNEFLAGEDISEDSVREKSDETLLQVSKEGKNKQKFLRRIIVALCIILTGFITVIAVIACKKMRQPRNFIEEVSPDSAEMKTAELMSGADGVMMFRYKTKDNYKCLFVYLSEYQSGKRVSHEKIAEISFNGTESTETGMIVVVPNFEKFSASLIVADNYTKYTTENPILNDVEDRKYYGRSATSINHICPIDFGTEQGLAALVYGKNGLSMLPIQDISGDYLNTENDYMYYYSVEFTK</sequence>
<keyword evidence="1" id="KW-0238">DNA-binding</keyword>
<dbReference type="InterPro" id="IPR010982">
    <property type="entry name" value="Lambda_DNA-bd_dom_sf"/>
</dbReference>
<keyword evidence="2" id="KW-1133">Transmembrane helix</keyword>
<dbReference type="PROSITE" id="PS50943">
    <property type="entry name" value="HTH_CROC1"/>
    <property type="match status" value="1"/>
</dbReference>
<feature type="domain" description="HTH cro/C1-type" evidence="3">
    <location>
        <begin position="10"/>
        <end position="64"/>
    </location>
</feature>
<dbReference type="AlphaFoldDB" id="A0AAI9K1V4"/>
<dbReference type="Pfam" id="PF01381">
    <property type="entry name" value="HTH_3"/>
    <property type="match status" value="1"/>
</dbReference>
<evidence type="ECO:0000313" key="4">
    <source>
        <dbReference type="EMBL" id="GFO94035.1"/>
    </source>
</evidence>